<dbReference type="GO" id="GO:0004315">
    <property type="term" value="F:3-oxoacyl-[acyl-carrier-protein] synthase activity"/>
    <property type="evidence" value="ECO:0007669"/>
    <property type="project" value="InterPro"/>
</dbReference>
<dbReference type="InterPro" id="IPR013968">
    <property type="entry name" value="PKS_KR"/>
</dbReference>
<evidence type="ECO:0000256" key="7">
    <source>
        <dbReference type="ARBA" id="ARBA00023315"/>
    </source>
</evidence>
<dbReference type="Pfam" id="PF08990">
    <property type="entry name" value="Docking"/>
    <property type="match status" value="1"/>
</dbReference>
<dbReference type="FunFam" id="1.10.1200.10:FF:000007">
    <property type="entry name" value="Probable polyketide synthase pks17"/>
    <property type="match status" value="1"/>
</dbReference>
<keyword evidence="5" id="KW-0045">Antibiotic biosynthesis</keyword>
<dbReference type="InterPro" id="IPR032821">
    <property type="entry name" value="PKS_assoc"/>
</dbReference>
<dbReference type="Gene3D" id="1.10.1200.10">
    <property type="entry name" value="ACP-like"/>
    <property type="match status" value="1"/>
</dbReference>
<dbReference type="SMART" id="SM01294">
    <property type="entry name" value="PKS_PP_betabranch"/>
    <property type="match status" value="1"/>
</dbReference>
<dbReference type="Pfam" id="PF00550">
    <property type="entry name" value="PP-binding"/>
    <property type="match status" value="1"/>
</dbReference>
<dbReference type="InterPro" id="IPR015083">
    <property type="entry name" value="NorB/c/GfsB-D-like_docking"/>
</dbReference>
<dbReference type="InterPro" id="IPR016036">
    <property type="entry name" value="Malonyl_transacylase_ACP-bd"/>
</dbReference>
<dbReference type="Pfam" id="PF08659">
    <property type="entry name" value="KR"/>
    <property type="match status" value="1"/>
</dbReference>
<evidence type="ECO:0000256" key="4">
    <source>
        <dbReference type="ARBA" id="ARBA00022679"/>
    </source>
</evidence>
<dbReference type="EMBL" id="KC894072">
    <property type="protein sequence ID" value="AGY62759.1"/>
    <property type="molecule type" value="Genomic_DNA"/>
</dbReference>
<evidence type="ECO:0000256" key="2">
    <source>
        <dbReference type="ARBA" id="ARBA00022450"/>
    </source>
</evidence>
<dbReference type="GO" id="GO:0031177">
    <property type="term" value="F:phosphopantetheine binding"/>
    <property type="evidence" value="ECO:0007669"/>
    <property type="project" value="InterPro"/>
</dbReference>
<dbReference type="EMBL" id="LT608336">
    <property type="protein sequence ID" value="SCN11953.1"/>
    <property type="molecule type" value="Genomic_DNA"/>
</dbReference>
<dbReference type="PROSITE" id="PS00012">
    <property type="entry name" value="PHOSPHOPANTETHEINE"/>
    <property type="match status" value="1"/>
</dbReference>
<comment type="cofactor">
    <cofactor evidence="1">
        <name>pantetheine 4'-phosphate</name>
        <dbReference type="ChEBI" id="CHEBI:47942"/>
    </cofactor>
</comment>
<dbReference type="SUPFAM" id="SSF51735">
    <property type="entry name" value="NAD(P)-binding Rossmann-fold domains"/>
    <property type="match status" value="2"/>
</dbReference>
<organism evidence="10">
    <name type="scientific">Kitasatospora aburaviensis</name>
    <dbReference type="NCBI Taxonomy" id="67265"/>
    <lineage>
        <taxon>Bacteria</taxon>
        <taxon>Bacillati</taxon>
        <taxon>Actinomycetota</taxon>
        <taxon>Actinomycetes</taxon>
        <taxon>Kitasatosporales</taxon>
        <taxon>Streptomycetaceae</taxon>
        <taxon>Kitasatospora</taxon>
    </lineage>
</organism>
<dbReference type="Gene3D" id="3.40.50.720">
    <property type="entry name" value="NAD(P)-binding Rossmann-like Domain"/>
    <property type="match status" value="1"/>
</dbReference>
<feature type="domain" description="Ketosynthase family 3 (KS3)" evidence="9">
    <location>
        <begin position="1590"/>
        <end position="2015"/>
    </location>
</feature>
<dbReference type="FunFam" id="3.40.47.10:FF:000019">
    <property type="entry name" value="Polyketide synthase type I"/>
    <property type="match status" value="2"/>
</dbReference>
<dbReference type="Gene3D" id="3.40.50.11460">
    <property type="match status" value="1"/>
</dbReference>
<dbReference type="Pfam" id="PF02801">
    <property type="entry name" value="Ketoacyl-synt_C"/>
    <property type="match status" value="2"/>
</dbReference>
<evidence type="ECO:0000256" key="3">
    <source>
        <dbReference type="ARBA" id="ARBA00022553"/>
    </source>
</evidence>
<dbReference type="FunFam" id="3.30.70.3290:FF:000001">
    <property type="entry name" value="Probable polyketide synthase Pks8"/>
    <property type="match status" value="1"/>
</dbReference>
<evidence type="ECO:0000256" key="5">
    <source>
        <dbReference type="ARBA" id="ARBA00023194"/>
    </source>
</evidence>
<evidence type="ECO:0000313" key="10">
    <source>
        <dbReference type="EMBL" id="AGY62759.1"/>
    </source>
</evidence>
<dbReference type="SUPFAM" id="SSF55048">
    <property type="entry name" value="Probable ACP-binding domain of malonyl-CoA ACP transacylase"/>
    <property type="match status" value="1"/>
</dbReference>
<dbReference type="InterPro" id="IPR014030">
    <property type="entry name" value="Ketoacyl_synth_N"/>
</dbReference>
<dbReference type="SUPFAM" id="SSF47336">
    <property type="entry name" value="ACP-like"/>
    <property type="match status" value="1"/>
</dbReference>
<dbReference type="Gene3D" id="3.40.47.10">
    <property type="match status" value="2"/>
</dbReference>
<reference evidence="10" key="1">
    <citation type="journal article" date="2013" name="J. Antibiot.">
        <title>Biosynthesis of ebelactone A: isotopic tracer, advanced precursor and genetic studies reveal a thioesterase-independent cyclization to give a polyketide ?-lactone.</title>
        <authorList>
            <person name="Wyatt M.A."/>
            <person name="Ahilan Y."/>
            <person name="Argyropoulos P."/>
            <person name="Boddy C.N."/>
            <person name="Magarvey N.A."/>
            <person name="Harrison P.H."/>
        </authorList>
    </citation>
    <scope>NUCLEOTIDE SEQUENCE</scope>
    <source>
        <strain evidence="10">MG7-G1</strain>
    </source>
</reference>
<dbReference type="Gene3D" id="3.30.70.3290">
    <property type="match status" value="2"/>
</dbReference>
<dbReference type="InterPro" id="IPR014031">
    <property type="entry name" value="Ketoacyl_synth_C"/>
</dbReference>
<dbReference type="InterPro" id="IPR041618">
    <property type="entry name" value="PKS_DE"/>
</dbReference>
<dbReference type="Pfam" id="PF00109">
    <property type="entry name" value="ketoacyl-synt"/>
    <property type="match status" value="2"/>
</dbReference>
<dbReference type="NCBIfam" id="NF045894">
    <property type="entry name" value="PKS_plus_SDR"/>
    <property type="match status" value="1"/>
</dbReference>
<dbReference type="InterPro" id="IPR006162">
    <property type="entry name" value="Ppantetheine_attach_site"/>
</dbReference>
<dbReference type="Gene3D" id="3.40.366.10">
    <property type="entry name" value="Malonyl-Coenzyme A Acyl Carrier Protein, domain 2"/>
    <property type="match status" value="1"/>
</dbReference>
<dbReference type="InterPro" id="IPR018201">
    <property type="entry name" value="Ketoacyl_synth_AS"/>
</dbReference>
<dbReference type="PANTHER" id="PTHR43775">
    <property type="entry name" value="FATTY ACID SYNTHASE"/>
    <property type="match status" value="1"/>
</dbReference>
<dbReference type="InterPro" id="IPR050091">
    <property type="entry name" value="PKS_NRPS_Biosynth_Enz"/>
</dbReference>
<dbReference type="PROSITE" id="PS50075">
    <property type="entry name" value="CARRIER"/>
    <property type="match status" value="1"/>
</dbReference>
<keyword evidence="3" id="KW-0597">Phosphoprotein</keyword>
<dbReference type="CDD" id="cd08952">
    <property type="entry name" value="KR_1_SDR_x"/>
    <property type="match status" value="1"/>
</dbReference>
<dbReference type="InterPro" id="IPR016035">
    <property type="entry name" value="Acyl_Trfase/lysoPLipase"/>
</dbReference>
<evidence type="ECO:0000313" key="11">
    <source>
        <dbReference type="EMBL" id="SCN11953.1"/>
    </source>
</evidence>
<dbReference type="InterPro" id="IPR036291">
    <property type="entry name" value="NAD(P)-bd_dom_sf"/>
</dbReference>
<dbReference type="SMART" id="SM00827">
    <property type="entry name" value="PKS_AT"/>
    <property type="match status" value="1"/>
</dbReference>
<dbReference type="Gene3D" id="6.10.140.1830">
    <property type="match status" value="1"/>
</dbReference>
<dbReference type="SMART" id="SM00825">
    <property type="entry name" value="PKS_KS"/>
    <property type="match status" value="2"/>
</dbReference>
<dbReference type="InterPro" id="IPR036736">
    <property type="entry name" value="ACP-like_sf"/>
</dbReference>
<accession>U5QR00</accession>
<dbReference type="InterPro" id="IPR001227">
    <property type="entry name" value="Ac_transferase_dom_sf"/>
</dbReference>
<dbReference type="InterPro" id="IPR014043">
    <property type="entry name" value="Acyl_transferase_dom"/>
</dbReference>
<keyword evidence="4" id="KW-0808">Transferase</keyword>
<name>U5QR00_9ACTN</name>
<protein>
    <submittedName>
        <fullName evidence="11">EbeE-type I polyketide synthase</fullName>
    </submittedName>
    <submittedName>
        <fullName evidence="10">EbeG</fullName>
    </submittedName>
</protein>
<dbReference type="SUPFAM" id="SSF53901">
    <property type="entry name" value="Thiolase-like"/>
    <property type="match status" value="2"/>
</dbReference>
<evidence type="ECO:0000259" key="9">
    <source>
        <dbReference type="PROSITE" id="PS52004"/>
    </source>
</evidence>
<keyword evidence="6" id="KW-0511">Multifunctional enzyme</keyword>
<sequence>MAETQDRLVEALRLSLKENELLRRRNADLADPAAEPIAIVGMACRLPGGVRTPQDLWTLLTDGADVIADLPRDRGWDVDGRYDPDPDVPGTFYVRQGGFLDDVAEFDPEFFGISPREALGMDPQQRLLLETSWEAVEAAGIDPHTLRGSRTGVFAGLGYHDYGTRLSRVPDGLEGYLGNGRSGSVASGRVSYTLGLEGPAVTVDTACSSSLVALHLAARSLRQGECDLALAGGVTVMSTLDGILELARQRALARDGRSKAFGARADGMSMAEGVGLLLVERLSDARRNGHPVLALVRGSAINQDGRSNGMTAPSGAAQRRVIRQALAEARLTADQVDLLEAHGTGTALGDPIEAVELLATYGQGRPQDRPAWLGSVKSNLGHTQFAAGVTGVIKAVLAMRHGVLPKTLHVAEPTAQVDWSAGAVELLSQARPWPETGRPRRSAVSSFGISGTNAHVVLEQAPPIEAEAPRAADTGVPWLLSGGDESALREQASRLAAHLRERPELGVLDVGYSLAATRAGLAERAAVLGEGREALLRGLDALAEDRPAAGIVRSGVTSHDGTVFVFPGQGSQWLGMGAELLAESEVFAARMAECAEALKPFVDWDLLDVVRGVPGAPSLERIDVVQPVLFSVMVSLAAVWRSYGVEPSAVVGHSQGEVAAACVAGVLSLADAARLAALRSRALAKLAGRGGLAPVFLSVGQVRERLRGWEGRLSVAAVNGPGTVVVSGDLDALEAFVAGCEADGVRVRRVQAGVASHGPQIELVRDELLEVLAPVVPGPAAIPFYSSVTGRPMAGEELDAAYWYANLRQAVEFEAATRALLDDDHRVFVEVSPHAVLATSIEDTVETTGTTATVTGTLRRDDGGSARLLESVAGLWAAGLPVDWSAATAGGRPVELPTYAFQRRRFWLEAEPEDEPDTDREPLADQSFWTAVEQGDVEAVARALGAGPDGGAAVDALTPALPVLAAWRQRQRTRSVLDGWRYVIDWQPLREPSGPALTGTWLLATPAGHTGDPWAAGAERALAEHGARVLRIELDPAGDRAGLAARLRELAAGHEPFAGVLALLAPAGQPHPEHPALSVGLVLTLALVQALGDAGVGAPLWCATHGAVSVGGADPLVSPGQAALWGLGRTVALEHPDRWGGLVDLPGRPDARAGARLCGVLAGIADEDQVAVRSGGLYARRLVRAAAPDAGPAPDAPAHWRPRGTVLLTGATGAVGPYLARWLARGGAEHLVLTSRTGATGPATAALRSELAATGTRLTIAACDVADRSALAALVAGLAADGTPVRAVVHAAAFIRLSSLDATTTAEFAEVVAAKADGARHLDEIFDRDELDAFVLFSSVAGVWGSGDHGAYAAANAYLDALAQQRRARGLRATSVAWGLWNTPDRWGADGPSKAVESRLFRQGLPLMDPEPAVAALQQVLDRDETFVALVDVAWDRFSPTFASARPRPLLDAIPEARRGRPAERQEQEQAADVLSRWRRRLAALPAAEADRELLELVAGTVAVVLGHASHESIATGRPFRELGFESLASVDLRNRLNAATGLRLPTTVVFDHPTILALAGRLRTEILGESPRAVEQPAAGTGTGPDAADDPVAIVAMSCRLPGGVRSPEDLWRLLDAGTDAVSGLPTGRGWDLAGLYHPEPGRPDTTCTKEGGFLHDAAEFDAGFFDIGPSEALAMDPQQRLLLEASWEAVERAGIDPHTLRGSRTGVYIGSRYQGYGAHAEVTDELAAHLGLGDVISILSGRVSYTLGLEGPAVTVDTACSSSMVALHLAAQALRQGDCSLALAGGVTVMSYPSELVGLSRLGELSADGRCKAFSAEADGMGMAEGVAVVLLERLSDARRHGHPVLALVRGSAVNQDGASNGLTAPNGAAQQRVIRQALANARLTPDQVDAVEAHGTGTALGDPIEATALLAAYGAGRSPERPLWLGAMKSNLGHTQSASGVAGVIKMVLAMQHGVLPRTLHADRPSPRVDWSAGEVRLLTEAQPWPRTGRPRRAGVSSFGMSGTNTHVVLEHVGEPAPAPEGGQAPADASVAEQAGGLLPWVLSGRSAAAVAAQAERLAAFVARRTELSARDVAFSLATGRAGLEHRAVVLAADREGFLSGLKALAEGAPAENVLAGGPGADAPAPAAGPAGPLEALARQWVRGRAVDWQAALPGGHHVELPTYAFQRRAYWLTR</sequence>
<dbReference type="Pfam" id="PF18369">
    <property type="entry name" value="PKS_DE"/>
    <property type="match status" value="1"/>
</dbReference>
<evidence type="ECO:0000259" key="8">
    <source>
        <dbReference type="PROSITE" id="PS50075"/>
    </source>
</evidence>
<dbReference type="GO" id="GO:0006633">
    <property type="term" value="P:fatty acid biosynthetic process"/>
    <property type="evidence" value="ECO:0007669"/>
    <property type="project" value="InterPro"/>
</dbReference>
<proteinExistence type="predicted"/>
<evidence type="ECO:0000256" key="1">
    <source>
        <dbReference type="ARBA" id="ARBA00001957"/>
    </source>
</evidence>
<keyword evidence="7" id="KW-0012">Acyltransferase</keyword>
<dbReference type="SMART" id="SM00823">
    <property type="entry name" value="PKS_PP"/>
    <property type="match status" value="1"/>
</dbReference>
<dbReference type="SUPFAM" id="SSF52151">
    <property type="entry name" value="FabD/lysophospholipase-like"/>
    <property type="match status" value="1"/>
</dbReference>
<dbReference type="InterPro" id="IPR020806">
    <property type="entry name" value="PKS_PP-bd"/>
</dbReference>
<dbReference type="SMART" id="SM00822">
    <property type="entry name" value="PKS_KR"/>
    <property type="match status" value="1"/>
</dbReference>
<dbReference type="FunFam" id="3.40.366.10:FF:000002">
    <property type="entry name" value="Probable polyketide synthase 2"/>
    <property type="match status" value="1"/>
</dbReference>
<dbReference type="GO" id="GO:0033068">
    <property type="term" value="P:macrolide biosynthetic process"/>
    <property type="evidence" value="ECO:0007669"/>
    <property type="project" value="UniProtKB-ARBA"/>
</dbReference>
<dbReference type="GO" id="GO:0004312">
    <property type="term" value="F:fatty acid synthase activity"/>
    <property type="evidence" value="ECO:0007669"/>
    <property type="project" value="TreeGrafter"/>
</dbReference>
<dbReference type="PANTHER" id="PTHR43775:SF51">
    <property type="entry name" value="INACTIVE PHENOLPHTHIOCEROL SYNTHESIS POLYKETIDE SYNTHASE TYPE I PKS1-RELATED"/>
    <property type="match status" value="1"/>
</dbReference>
<keyword evidence="2" id="KW-0596">Phosphopantetheine</keyword>
<gene>
    <name evidence="10" type="primary">ebeG</name>
</gene>
<dbReference type="InterPro" id="IPR009081">
    <property type="entry name" value="PP-bd_ACP"/>
</dbReference>
<reference evidence="11" key="2">
    <citation type="submission" date="2016-07" db="EMBL/GenBank/DDBJ databases">
        <title>Evidence for an iterative module in chain elongation on the azalomycin polyketide synthase.</title>
        <authorList>
            <person name="Hong H."/>
            <person name="Sun Y."/>
            <person name="Zhou Y."/>
            <person name="Stephens E."/>
            <person name="Samborskyy M."/>
            <person name="Leadlay P.F."/>
        </authorList>
    </citation>
    <scope>NUCLEOTIDE SEQUENCE</scope>
    <source>
        <strain evidence="11">ATCC31860</strain>
    </source>
</reference>
<dbReference type="InterPro" id="IPR016039">
    <property type="entry name" value="Thiolase-like"/>
</dbReference>
<dbReference type="InterPro" id="IPR057326">
    <property type="entry name" value="KR_dom"/>
</dbReference>
<dbReference type="PROSITE" id="PS00606">
    <property type="entry name" value="KS3_1"/>
    <property type="match status" value="2"/>
</dbReference>
<feature type="domain" description="Carrier" evidence="8">
    <location>
        <begin position="1492"/>
        <end position="1567"/>
    </location>
</feature>
<dbReference type="CDD" id="cd00833">
    <property type="entry name" value="PKS"/>
    <property type="match status" value="2"/>
</dbReference>
<evidence type="ECO:0000256" key="6">
    <source>
        <dbReference type="ARBA" id="ARBA00023268"/>
    </source>
</evidence>
<dbReference type="PROSITE" id="PS52004">
    <property type="entry name" value="KS3_2"/>
    <property type="match status" value="2"/>
</dbReference>
<dbReference type="InterPro" id="IPR020841">
    <property type="entry name" value="PKS_Beta-ketoAc_synthase_dom"/>
</dbReference>
<feature type="domain" description="Ketosynthase family 3 (KS3)" evidence="9">
    <location>
        <begin position="34"/>
        <end position="460"/>
    </location>
</feature>
<dbReference type="Pfam" id="PF00698">
    <property type="entry name" value="Acyl_transf_1"/>
    <property type="match status" value="1"/>
</dbReference>
<dbReference type="Pfam" id="PF16197">
    <property type="entry name" value="KAsynt_C_assoc"/>
    <property type="match status" value="2"/>
</dbReference>